<dbReference type="PANTHER" id="PTHR24421">
    <property type="entry name" value="NITRATE/NITRITE SENSOR PROTEIN NARX-RELATED"/>
    <property type="match status" value="1"/>
</dbReference>
<keyword evidence="3" id="KW-0902">Two-component regulatory system</keyword>
<evidence type="ECO:0000256" key="1">
    <source>
        <dbReference type="ARBA" id="ARBA00022679"/>
    </source>
</evidence>
<feature type="transmembrane region" description="Helical" evidence="4">
    <location>
        <begin position="67"/>
        <end position="85"/>
    </location>
</feature>
<dbReference type="InterPro" id="IPR050482">
    <property type="entry name" value="Sensor_HK_TwoCompSys"/>
</dbReference>
<feature type="domain" description="Signal transduction histidine kinase subgroup 3 dimerisation and phosphoacceptor" evidence="6">
    <location>
        <begin position="213"/>
        <end position="279"/>
    </location>
</feature>
<dbReference type="InterPro" id="IPR011712">
    <property type="entry name" value="Sig_transdc_His_kin_sub3_dim/P"/>
</dbReference>
<accession>A0A511MJV3</accession>
<dbReference type="AlphaFoldDB" id="A0A511MJV3"/>
<evidence type="ECO:0000256" key="2">
    <source>
        <dbReference type="ARBA" id="ARBA00022777"/>
    </source>
</evidence>
<dbReference type="Pfam" id="PF02518">
    <property type="entry name" value="HATPase_c"/>
    <property type="match status" value="1"/>
</dbReference>
<dbReference type="Pfam" id="PF07730">
    <property type="entry name" value="HisKA_3"/>
    <property type="match status" value="1"/>
</dbReference>
<dbReference type="CDD" id="cd16917">
    <property type="entry name" value="HATPase_UhpB-NarQ-NarX-like"/>
    <property type="match status" value="1"/>
</dbReference>
<dbReference type="Proteomes" id="UP000321424">
    <property type="component" value="Unassembled WGS sequence"/>
</dbReference>
<keyword evidence="4" id="KW-1133">Transmembrane helix</keyword>
<feature type="transmembrane region" description="Helical" evidence="4">
    <location>
        <begin position="148"/>
        <end position="167"/>
    </location>
</feature>
<dbReference type="InterPro" id="IPR003594">
    <property type="entry name" value="HATPase_dom"/>
</dbReference>
<dbReference type="OrthoDB" id="5241784at2"/>
<evidence type="ECO:0000259" key="5">
    <source>
        <dbReference type="Pfam" id="PF02518"/>
    </source>
</evidence>
<keyword evidence="4" id="KW-0472">Membrane</keyword>
<keyword evidence="8" id="KW-1185">Reference proteome</keyword>
<comment type="caution">
    <text evidence="7">The sequence shown here is derived from an EMBL/GenBank/DDBJ whole genome shotgun (WGS) entry which is preliminary data.</text>
</comment>
<keyword evidence="4" id="KW-0812">Transmembrane</keyword>
<evidence type="ECO:0000259" key="6">
    <source>
        <dbReference type="Pfam" id="PF07730"/>
    </source>
</evidence>
<proteinExistence type="predicted"/>
<dbReference type="GO" id="GO:0046983">
    <property type="term" value="F:protein dimerization activity"/>
    <property type="evidence" value="ECO:0007669"/>
    <property type="project" value="InterPro"/>
</dbReference>
<feature type="transmembrane region" description="Helical" evidence="4">
    <location>
        <begin position="36"/>
        <end position="55"/>
    </location>
</feature>
<dbReference type="SUPFAM" id="SSF55874">
    <property type="entry name" value="ATPase domain of HSP90 chaperone/DNA topoisomerase II/histidine kinase"/>
    <property type="match status" value="1"/>
</dbReference>
<feature type="transmembrane region" description="Helical" evidence="4">
    <location>
        <begin position="105"/>
        <end position="136"/>
    </location>
</feature>
<reference evidence="7 8" key="1">
    <citation type="submission" date="2019-07" db="EMBL/GenBank/DDBJ databases">
        <title>Whole genome shotgun sequence of Nocardia ninae NBRC 108245.</title>
        <authorList>
            <person name="Hosoyama A."/>
            <person name="Uohara A."/>
            <person name="Ohji S."/>
            <person name="Ichikawa N."/>
        </authorList>
    </citation>
    <scope>NUCLEOTIDE SEQUENCE [LARGE SCALE GENOMIC DNA]</scope>
    <source>
        <strain evidence="7 8">NBRC 108245</strain>
    </source>
</reference>
<evidence type="ECO:0000313" key="8">
    <source>
        <dbReference type="Proteomes" id="UP000321424"/>
    </source>
</evidence>
<feature type="domain" description="Histidine kinase/HSP90-like ATPase" evidence="5">
    <location>
        <begin position="315"/>
        <end position="391"/>
    </location>
</feature>
<dbReference type="GO" id="GO:0000155">
    <property type="term" value="F:phosphorelay sensor kinase activity"/>
    <property type="evidence" value="ECO:0007669"/>
    <property type="project" value="InterPro"/>
</dbReference>
<dbReference type="GO" id="GO:0016020">
    <property type="term" value="C:membrane"/>
    <property type="evidence" value="ECO:0007669"/>
    <property type="project" value="InterPro"/>
</dbReference>
<dbReference type="Gene3D" id="3.30.565.10">
    <property type="entry name" value="Histidine kinase-like ATPase, C-terminal domain"/>
    <property type="match status" value="1"/>
</dbReference>
<dbReference type="PANTHER" id="PTHR24421:SF63">
    <property type="entry name" value="SENSOR HISTIDINE KINASE DESK"/>
    <property type="match status" value="1"/>
</dbReference>
<dbReference type="RefSeq" id="WP_147136595.1">
    <property type="nucleotide sequence ID" value="NZ_BJXA01000041.1"/>
</dbReference>
<gene>
    <name evidence="7" type="ORF">NN4_52700</name>
</gene>
<dbReference type="EMBL" id="BJXA01000041">
    <property type="protein sequence ID" value="GEM40751.1"/>
    <property type="molecule type" value="Genomic_DNA"/>
</dbReference>
<keyword evidence="1" id="KW-0808">Transferase</keyword>
<dbReference type="InterPro" id="IPR036890">
    <property type="entry name" value="HATPase_C_sf"/>
</dbReference>
<evidence type="ECO:0000313" key="7">
    <source>
        <dbReference type="EMBL" id="GEM40751.1"/>
    </source>
</evidence>
<organism evidence="7 8">
    <name type="scientific">Nocardia ninae NBRC 108245</name>
    <dbReference type="NCBI Taxonomy" id="1210091"/>
    <lineage>
        <taxon>Bacteria</taxon>
        <taxon>Bacillati</taxon>
        <taxon>Actinomycetota</taxon>
        <taxon>Actinomycetes</taxon>
        <taxon>Mycobacteriales</taxon>
        <taxon>Nocardiaceae</taxon>
        <taxon>Nocardia</taxon>
    </lineage>
</organism>
<evidence type="ECO:0000256" key="3">
    <source>
        <dbReference type="ARBA" id="ARBA00023012"/>
    </source>
</evidence>
<keyword evidence="2" id="KW-0418">Kinase</keyword>
<protein>
    <submittedName>
        <fullName evidence="7">Uncharacterized protein</fullName>
    </submittedName>
</protein>
<evidence type="ECO:0000256" key="4">
    <source>
        <dbReference type="SAM" id="Phobius"/>
    </source>
</evidence>
<name>A0A511MJV3_9NOCA</name>
<dbReference type="Gene3D" id="1.20.5.1930">
    <property type="match status" value="1"/>
</dbReference>
<feature type="transmembrane region" description="Helical" evidence="4">
    <location>
        <begin position="173"/>
        <end position="192"/>
    </location>
</feature>
<sequence>MGVKSGLAKLRAGGVSSLIDRALEDQSFAVRPGRRGWFGVLLAVVWLGWLIAPIVQRWSRGEAATAGLAAVCLLAFAALIVGSIRGFPRSGPGDLLEEQPTDRRIWLVLAALVALHVALVLLLGAVALPTVIYVAVIGIFHLTQRESGYVVLLVMTALLLLPVLAPGRRLADGTFYLAFIPAGIWVARQLGLRGERLAELARRQRAELELVAERNRVARDVHDILGHSLTVITVKTELAQRLIDLDLSRAKTELADIERLAREALAGVRDTVGGLREVTLRGELANARTALAAADIAAELPDAADVPHSELFGWVLREAITNVIRHSAARHCTVTVTAASIEVVDDGRGLGVSAASGAGLTGLRARVMAVGGTLTLSAPAEGGVRVRATVPE</sequence>